<dbReference type="InterPro" id="IPR006677">
    <property type="entry name" value="tRNA_intron_Endonuc_cat-like"/>
</dbReference>
<keyword evidence="11" id="KW-1185">Reference proteome</keyword>
<dbReference type="EMBL" id="PEDP01000208">
    <property type="protein sequence ID" value="POS87010.1"/>
    <property type="molecule type" value="Genomic_DNA"/>
</dbReference>
<comment type="similarity">
    <text evidence="1">Belongs to the tRNA-intron endonuclease family.</text>
</comment>
<name>A0A2S4PY65_9PEZI</name>
<organism evidence="10 11">
    <name type="scientific">Erysiphe pulchra</name>
    <dbReference type="NCBI Taxonomy" id="225359"/>
    <lineage>
        <taxon>Eukaryota</taxon>
        <taxon>Fungi</taxon>
        <taxon>Dikarya</taxon>
        <taxon>Ascomycota</taxon>
        <taxon>Pezizomycotina</taxon>
        <taxon>Leotiomycetes</taxon>
        <taxon>Erysiphales</taxon>
        <taxon>Erysiphaceae</taxon>
        <taxon>Erysiphe</taxon>
    </lineage>
</organism>
<reference evidence="10 11" key="1">
    <citation type="submission" date="2017-10" db="EMBL/GenBank/DDBJ databases">
        <title>Development of genomic resources for the powdery mildew, Erysiphe pulchra.</title>
        <authorList>
            <person name="Wadl P.A."/>
            <person name="Mack B.M."/>
            <person name="Moore G."/>
            <person name="Beltz S.B."/>
        </authorList>
    </citation>
    <scope>NUCLEOTIDE SEQUENCE [LARGE SCALE GENOMIC DNA]</scope>
    <source>
        <strain evidence="10">Cflorida</strain>
    </source>
</reference>
<dbReference type="InterPro" id="IPR016589">
    <property type="entry name" value="tRNA_splic_SEN2"/>
</dbReference>
<evidence type="ECO:0000256" key="3">
    <source>
        <dbReference type="ARBA" id="ARBA00022694"/>
    </source>
</evidence>
<evidence type="ECO:0000256" key="4">
    <source>
        <dbReference type="ARBA" id="ARBA00023239"/>
    </source>
</evidence>
<dbReference type="OrthoDB" id="10249562at2759"/>
<keyword evidence="3" id="KW-0819">tRNA processing</keyword>
<dbReference type="GO" id="GO:0000214">
    <property type="term" value="C:tRNA-intron endonuclease complex"/>
    <property type="evidence" value="ECO:0007669"/>
    <property type="project" value="InterPro"/>
</dbReference>
<evidence type="ECO:0000256" key="5">
    <source>
        <dbReference type="ARBA" id="ARBA00032432"/>
    </source>
</evidence>
<feature type="region of interest" description="Disordered" evidence="8">
    <location>
        <begin position="1"/>
        <end position="20"/>
    </location>
</feature>
<evidence type="ECO:0000256" key="2">
    <source>
        <dbReference type="ARBA" id="ARBA00012573"/>
    </source>
</evidence>
<comment type="caution">
    <text evidence="10">The sequence shown here is derived from an EMBL/GenBank/DDBJ whole genome shotgun (WGS) entry which is preliminary data.</text>
</comment>
<dbReference type="STRING" id="225359.A0A2S4PY65"/>
<dbReference type="GO" id="GO:0005737">
    <property type="term" value="C:cytoplasm"/>
    <property type="evidence" value="ECO:0007669"/>
    <property type="project" value="TreeGrafter"/>
</dbReference>
<dbReference type="PIRSF" id="PIRSF011789">
    <property type="entry name" value="tRNA_splic_SEN2"/>
    <property type="match status" value="1"/>
</dbReference>
<dbReference type="GO" id="GO:0003676">
    <property type="term" value="F:nucleic acid binding"/>
    <property type="evidence" value="ECO:0007669"/>
    <property type="project" value="InterPro"/>
</dbReference>
<evidence type="ECO:0000256" key="7">
    <source>
        <dbReference type="PIRSR" id="PIRSR011789-1"/>
    </source>
</evidence>
<dbReference type="PANTHER" id="PTHR21227">
    <property type="entry name" value="TRNA-SPLICING ENDONUCLEASE SUBUNIT SEN2"/>
    <property type="match status" value="1"/>
</dbReference>
<dbReference type="InterPro" id="IPR006676">
    <property type="entry name" value="tRNA_splic"/>
</dbReference>
<dbReference type="NCBIfam" id="TIGR00324">
    <property type="entry name" value="endA"/>
    <property type="match status" value="1"/>
</dbReference>
<dbReference type="FunFam" id="3.40.1350.10:FF:000007">
    <property type="entry name" value="tRNA-splicing endonuclease subunit Sen2"/>
    <property type="match status" value="1"/>
</dbReference>
<feature type="compositionally biased region" description="Polar residues" evidence="8">
    <location>
        <begin position="1"/>
        <end position="10"/>
    </location>
</feature>
<evidence type="ECO:0000313" key="11">
    <source>
        <dbReference type="Proteomes" id="UP000237438"/>
    </source>
</evidence>
<dbReference type="CDD" id="cd22363">
    <property type="entry name" value="tRNA-intron_lyase_C"/>
    <property type="match status" value="1"/>
</dbReference>
<dbReference type="Proteomes" id="UP000237438">
    <property type="component" value="Unassembled WGS sequence"/>
</dbReference>
<dbReference type="GO" id="GO:0000379">
    <property type="term" value="P:tRNA-type intron splice site recognition and cleavage"/>
    <property type="evidence" value="ECO:0007669"/>
    <property type="project" value="TreeGrafter"/>
</dbReference>
<feature type="active site" evidence="7">
    <location>
        <position position="484"/>
    </location>
</feature>
<feature type="active site" evidence="7">
    <location>
        <position position="476"/>
    </location>
</feature>
<evidence type="ECO:0000256" key="8">
    <source>
        <dbReference type="SAM" id="MobiDB-lite"/>
    </source>
</evidence>
<dbReference type="InterPro" id="IPR036167">
    <property type="entry name" value="tRNA_intron_Endo_cat-like_sf"/>
</dbReference>
<protein>
    <recommendedName>
        <fullName evidence="2">tRNA-intron lyase</fullName>
        <ecNumber evidence="2">4.6.1.16</ecNumber>
    </recommendedName>
    <alternativeName>
        <fullName evidence="5">tRNA-intron endonuclease Sen2</fullName>
    </alternativeName>
</protein>
<sequence length="580" mass="66948">MEKTFQSSPTPCQPTLKASQIKSQRLTHAQRLRKLYELPAPFRTFPLPNFSPHNPLSLLHLTFIWVSQIINPQISHITPAYQGWLSCETRSIHVTDKRSVRGLWEQGFYGKGNLSRSEPNWLDGERARRENKVALTSEEFTRKRRLEREIIKWERARKERFAIDQQLLEEAGALHETINVDNSTSLSSLPETDTQAVSSMFEMKPSIDHIELLTFPNSQSDLDKLMKTKTEQLISIDDTTMKKSAQLENNSCSPTFDSSHIAETVNKSDSSSLKDEPVHNLQEKSVEPLISNQMQGSSVEICEVNEDRKVKNGTLNSFKTFCGYNSSNKTSLLGRKLIKSFLELCKSVHLFSNVNKERPDFQNSRSSNDIDSSSNEISKFMKVKNEEHLQLTYEEAFFLSYALGCLQVLDPTTKARMSNHALFKFCRQNSSFPPKTEKIVSTDDSFMINYVVYHHFRSLGWVVRSGIKFSVDYLLYNRGPVFSHAEFSVLILPSYSHPYWTSTTFLTEYSQRKQSRTWAWLSCINRVISQVKKTLVLCYIDIPPPLPIDEEEQMSLDLLLARYRIREFILSRFLTNRMRA</sequence>
<dbReference type="InterPro" id="IPR011856">
    <property type="entry name" value="tRNA_endonuc-like_dom_sf"/>
</dbReference>
<gene>
    <name evidence="10" type="ORF">EPUL_002897</name>
</gene>
<dbReference type="SUPFAM" id="SSF53032">
    <property type="entry name" value="tRNA-intron endonuclease catalytic domain-like"/>
    <property type="match status" value="1"/>
</dbReference>
<evidence type="ECO:0000256" key="1">
    <source>
        <dbReference type="ARBA" id="ARBA00008078"/>
    </source>
</evidence>
<evidence type="ECO:0000313" key="10">
    <source>
        <dbReference type="EMBL" id="POS87010.1"/>
    </source>
</evidence>
<dbReference type="PANTHER" id="PTHR21227:SF0">
    <property type="entry name" value="TRNA-SPLICING ENDONUCLEASE SUBUNIT SEN2"/>
    <property type="match status" value="1"/>
</dbReference>
<dbReference type="Gene3D" id="3.40.1350.10">
    <property type="match status" value="1"/>
</dbReference>
<dbReference type="AlphaFoldDB" id="A0A2S4PY65"/>
<feature type="domain" description="tRNA intron endonuclease catalytic" evidence="9">
    <location>
        <begin position="446"/>
        <end position="541"/>
    </location>
</feature>
<dbReference type="Pfam" id="PF01974">
    <property type="entry name" value="tRNA_int_endo"/>
    <property type="match status" value="1"/>
</dbReference>
<feature type="active site" evidence="7">
    <location>
        <position position="533"/>
    </location>
</feature>
<comment type="catalytic activity">
    <reaction evidence="6">
        <text>pretRNA = a 3'-half-tRNA molecule with a 5'-OH end + a 5'-half-tRNA molecule with a 2',3'-cyclic phosphate end + an intron with a 2',3'-cyclic phosphate and a 5'-hydroxyl terminus.</text>
        <dbReference type="EC" id="4.6.1.16"/>
    </reaction>
</comment>
<evidence type="ECO:0000259" key="9">
    <source>
        <dbReference type="Pfam" id="PF01974"/>
    </source>
</evidence>
<proteinExistence type="inferred from homology"/>
<dbReference type="EC" id="4.6.1.16" evidence="2"/>
<keyword evidence="4" id="KW-0456">Lyase</keyword>
<dbReference type="GO" id="GO:0000213">
    <property type="term" value="F:tRNA-intron lyase activity"/>
    <property type="evidence" value="ECO:0007669"/>
    <property type="project" value="UniProtKB-EC"/>
</dbReference>
<evidence type="ECO:0000256" key="6">
    <source>
        <dbReference type="ARBA" id="ARBA00034031"/>
    </source>
</evidence>
<accession>A0A2S4PY65</accession>